<dbReference type="InterPro" id="IPR028939">
    <property type="entry name" value="P5C_Rdtase_cat_N"/>
</dbReference>
<evidence type="ECO:0000256" key="9">
    <source>
        <dbReference type="SAM" id="MobiDB-lite"/>
    </source>
</evidence>
<dbReference type="AlphaFoldDB" id="F5L5P7"/>
<dbReference type="RefSeq" id="WP_007503881.1">
    <property type="nucleotide sequence ID" value="NZ_AFCE01000111.1"/>
</dbReference>
<evidence type="ECO:0000256" key="8">
    <source>
        <dbReference type="PIRSR" id="PIRSR000193-1"/>
    </source>
</evidence>
<feature type="domain" description="Pyrroline-5-carboxylate reductase dimerisation" evidence="11">
    <location>
        <begin position="169"/>
        <end position="273"/>
    </location>
</feature>
<comment type="function">
    <text evidence="5 6">Catalyzes the reduction of 1-pyrroline-5-carboxylate (PCA) to L-proline.</text>
</comment>
<dbReference type="InterPro" id="IPR029036">
    <property type="entry name" value="P5CR_dimer"/>
</dbReference>
<dbReference type="UniPathway" id="UPA00098">
    <property type="reaction ID" value="UER00361"/>
</dbReference>
<reference evidence="12 13" key="1">
    <citation type="journal article" date="2011" name="J. Bacteriol.">
        <title>Draft genome sequence of the thermoalkaliphilic Caldalkalibacillus thermarum strain TA2.A1.</title>
        <authorList>
            <person name="Kalamorz F."/>
            <person name="Keis S."/>
            <person name="McMillan D.G."/>
            <person name="Olsson K."/>
            <person name="Stanton J.A."/>
            <person name="Stockwell P."/>
            <person name="Black M.A."/>
            <person name="Klingeman D.M."/>
            <person name="Land M.L."/>
            <person name="Han C.S."/>
            <person name="Martin S.L."/>
            <person name="Becher S.A."/>
            <person name="Peddie C.J."/>
            <person name="Morgan H.W."/>
            <person name="Matthies D."/>
            <person name="Preiss L."/>
            <person name="Meier T."/>
            <person name="Brown S.D."/>
            <person name="Cook G.M."/>
        </authorList>
    </citation>
    <scope>NUCLEOTIDE SEQUENCE [LARGE SCALE GENOMIC DNA]</scope>
    <source>
        <strain evidence="12 13">TA2.A1</strain>
    </source>
</reference>
<comment type="similarity">
    <text evidence="1 6">Belongs to the pyrroline-5-carboxylate reductase family.</text>
</comment>
<dbReference type="InterPro" id="IPR000304">
    <property type="entry name" value="Pyrroline-COOH_reductase"/>
</dbReference>
<evidence type="ECO:0000256" key="4">
    <source>
        <dbReference type="ARBA" id="ARBA00023002"/>
    </source>
</evidence>
<dbReference type="NCBIfam" id="TIGR00112">
    <property type="entry name" value="proC"/>
    <property type="match status" value="1"/>
</dbReference>
<organism evidence="12 13">
    <name type="scientific">Caldalkalibacillus thermarum (strain TA2.A1)</name>
    <dbReference type="NCBI Taxonomy" id="986075"/>
    <lineage>
        <taxon>Bacteria</taxon>
        <taxon>Bacillati</taxon>
        <taxon>Bacillota</taxon>
        <taxon>Bacilli</taxon>
        <taxon>Bacillales</taxon>
        <taxon>Bacillaceae</taxon>
        <taxon>Caldalkalibacillus</taxon>
    </lineage>
</organism>
<comment type="caution">
    <text evidence="12">The sequence shown here is derived from an EMBL/GenBank/DDBJ whole genome shotgun (WGS) entry which is preliminary data.</text>
</comment>
<dbReference type="GO" id="GO:0005737">
    <property type="term" value="C:cytoplasm"/>
    <property type="evidence" value="ECO:0007669"/>
    <property type="project" value="UniProtKB-SubCell"/>
</dbReference>
<dbReference type="Gene3D" id="3.40.50.720">
    <property type="entry name" value="NAD(P)-binding Rossmann-like Domain"/>
    <property type="match status" value="1"/>
</dbReference>
<feature type="region of interest" description="Disordered" evidence="9">
    <location>
        <begin position="279"/>
        <end position="299"/>
    </location>
</feature>
<dbReference type="PIRSF" id="PIRSF000193">
    <property type="entry name" value="Pyrrol-5-carb_rd"/>
    <property type="match status" value="1"/>
</dbReference>
<proteinExistence type="inferred from homology"/>
<evidence type="ECO:0000256" key="3">
    <source>
        <dbReference type="ARBA" id="ARBA00022857"/>
    </source>
</evidence>
<evidence type="ECO:0000259" key="11">
    <source>
        <dbReference type="Pfam" id="PF14748"/>
    </source>
</evidence>
<dbReference type="Pfam" id="PF14748">
    <property type="entry name" value="P5CR_dimer"/>
    <property type="match status" value="1"/>
</dbReference>
<dbReference type="OrthoDB" id="9805754at2"/>
<sequence length="299" mass="32747">MKALIENKRICFVGAGAMAEAILSGLLDHKIVKPGQITVTNKEDRFRLDELVYNFGIVADRTQRYTSIQEADILILAMKPKDLKQALLDIREWTRPDQLFLSVVAGVSTATISHLLGHSAPVIRTMPNTSAVVGLSATGMCLGANVREEHVRLARTIFESIGLVFITEEEKLDAITGLSGSGPAYVYFLVEAMIKGGMDVGLSYEEARKLTLQTVLGAATMLNETGEDPAVLREKVTSPNGTTARGLEVLRRYQFEEGVRECIKQATQRSKELGQMLSINAENDKDEHVPLASRNDGKS</sequence>
<dbReference type="Gene3D" id="1.10.3730.10">
    <property type="entry name" value="ProC C-terminal domain-like"/>
    <property type="match status" value="1"/>
</dbReference>
<dbReference type="SUPFAM" id="SSF51735">
    <property type="entry name" value="NAD(P)-binding Rossmann-fold domains"/>
    <property type="match status" value="1"/>
</dbReference>
<dbReference type="SUPFAM" id="SSF48179">
    <property type="entry name" value="6-phosphogluconate dehydrogenase C-terminal domain-like"/>
    <property type="match status" value="1"/>
</dbReference>
<comment type="subcellular location">
    <subcellularLocation>
        <location evidence="6">Cytoplasm</location>
    </subcellularLocation>
</comment>
<evidence type="ECO:0000256" key="2">
    <source>
        <dbReference type="ARBA" id="ARBA00022650"/>
    </source>
</evidence>
<dbReference type="PANTHER" id="PTHR11645">
    <property type="entry name" value="PYRROLINE-5-CARBOXYLATE REDUCTASE"/>
    <property type="match status" value="1"/>
</dbReference>
<keyword evidence="6" id="KW-0963">Cytoplasm</keyword>
<feature type="compositionally biased region" description="Basic and acidic residues" evidence="9">
    <location>
        <begin position="282"/>
        <end position="299"/>
    </location>
</feature>
<evidence type="ECO:0000259" key="10">
    <source>
        <dbReference type="Pfam" id="PF03807"/>
    </source>
</evidence>
<feature type="domain" description="Pyrroline-5-carboxylate reductase catalytic N-terminal" evidence="10">
    <location>
        <begin position="9"/>
        <end position="106"/>
    </location>
</feature>
<comment type="pathway">
    <text evidence="6">Amino-acid biosynthesis; L-proline biosynthesis; L-proline from L-glutamate 5-semialdehyde: step 1/1.</text>
</comment>
<keyword evidence="2 6" id="KW-0641">Proline biosynthesis</keyword>
<dbReference type="PANTHER" id="PTHR11645:SF49">
    <property type="entry name" value="PYRROLINE-5-CARBOXYLATE REDUCTASE 1"/>
    <property type="match status" value="1"/>
</dbReference>
<evidence type="ECO:0000313" key="13">
    <source>
        <dbReference type="Proteomes" id="UP000010716"/>
    </source>
</evidence>
<dbReference type="EMBL" id="AFCE01000111">
    <property type="protein sequence ID" value="EGL83326.1"/>
    <property type="molecule type" value="Genomic_DNA"/>
</dbReference>
<evidence type="ECO:0000256" key="6">
    <source>
        <dbReference type="HAMAP-Rule" id="MF_01925"/>
    </source>
</evidence>
<dbReference type="FunFam" id="1.10.3730.10:FF:000001">
    <property type="entry name" value="Pyrroline-5-carboxylate reductase"/>
    <property type="match status" value="1"/>
</dbReference>
<dbReference type="HAMAP" id="MF_01925">
    <property type="entry name" value="P5C_reductase"/>
    <property type="match status" value="1"/>
</dbReference>
<evidence type="ECO:0000256" key="7">
    <source>
        <dbReference type="NCBIfam" id="TIGR00112"/>
    </source>
</evidence>
<dbReference type="InterPro" id="IPR036291">
    <property type="entry name" value="NAD(P)-bd_dom_sf"/>
</dbReference>
<name>F5L5P7_CALTT</name>
<dbReference type="Proteomes" id="UP000010716">
    <property type="component" value="Unassembled WGS sequence"/>
</dbReference>
<keyword evidence="4 6" id="KW-0560">Oxidoreductase</keyword>
<comment type="catalytic activity">
    <reaction evidence="6">
        <text>L-proline + NAD(+) = (S)-1-pyrroline-5-carboxylate + NADH + 2 H(+)</text>
        <dbReference type="Rhea" id="RHEA:14105"/>
        <dbReference type="ChEBI" id="CHEBI:15378"/>
        <dbReference type="ChEBI" id="CHEBI:17388"/>
        <dbReference type="ChEBI" id="CHEBI:57540"/>
        <dbReference type="ChEBI" id="CHEBI:57945"/>
        <dbReference type="ChEBI" id="CHEBI:60039"/>
        <dbReference type="EC" id="1.5.1.2"/>
    </reaction>
</comment>
<dbReference type="GO" id="GO:0004735">
    <property type="term" value="F:pyrroline-5-carboxylate reductase activity"/>
    <property type="evidence" value="ECO:0007669"/>
    <property type="project" value="UniProtKB-UniRule"/>
</dbReference>
<accession>F5L5P7</accession>
<keyword evidence="3 6" id="KW-0521">NADP</keyword>
<protein>
    <recommendedName>
        <fullName evidence="6 7">Pyrroline-5-carboxylate reductase</fullName>
        <shortName evidence="6">P5C reductase</shortName>
        <shortName evidence="6">P5CR</shortName>
        <ecNumber evidence="6 7">1.5.1.2</ecNumber>
    </recommendedName>
    <alternativeName>
        <fullName evidence="6">PCA reductase</fullName>
    </alternativeName>
</protein>
<dbReference type="GO" id="GO:0055129">
    <property type="term" value="P:L-proline biosynthetic process"/>
    <property type="evidence" value="ECO:0007669"/>
    <property type="project" value="UniProtKB-UniRule"/>
</dbReference>
<evidence type="ECO:0000313" key="12">
    <source>
        <dbReference type="EMBL" id="EGL83326.1"/>
    </source>
</evidence>
<evidence type="ECO:0000256" key="1">
    <source>
        <dbReference type="ARBA" id="ARBA00005525"/>
    </source>
</evidence>
<dbReference type="eggNOG" id="COG0345">
    <property type="taxonomic scope" value="Bacteria"/>
</dbReference>
<dbReference type="EC" id="1.5.1.2" evidence="6 7"/>
<feature type="binding site" evidence="8">
    <location>
        <begin position="77"/>
        <end position="80"/>
    </location>
    <ligand>
        <name>NADP(+)</name>
        <dbReference type="ChEBI" id="CHEBI:58349"/>
    </ligand>
</feature>
<dbReference type="Pfam" id="PF03807">
    <property type="entry name" value="F420_oxidored"/>
    <property type="match status" value="1"/>
</dbReference>
<dbReference type="InterPro" id="IPR008927">
    <property type="entry name" value="6-PGluconate_DH-like_C_sf"/>
</dbReference>
<keyword evidence="6" id="KW-0028">Amino-acid biosynthesis</keyword>
<comment type="catalytic activity">
    <reaction evidence="6">
        <text>L-proline + NADP(+) = (S)-1-pyrroline-5-carboxylate + NADPH + 2 H(+)</text>
        <dbReference type="Rhea" id="RHEA:14109"/>
        <dbReference type="ChEBI" id="CHEBI:15378"/>
        <dbReference type="ChEBI" id="CHEBI:17388"/>
        <dbReference type="ChEBI" id="CHEBI:57783"/>
        <dbReference type="ChEBI" id="CHEBI:58349"/>
        <dbReference type="ChEBI" id="CHEBI:60039"/>
        <dbReference type="EC" id="1.5.1.2"/>
    </reaction>
</comment>
<gene>
    <name evidence="6" type="primary">proC</name>
    <name evidence="12" type="ORF">CathTA2_1110</name>
</gene>
<evidence type="ECO:0000256" key="5">
    <source>
        <dbReference type="ARBA" id="ARBA00058118"/>
    </source>
</evidence>